<evidence type="ECO:0000256" key="9">
    <source>
        <dbReference type="PROSITE-ProRule" id="PRU00042"/>
    </source>
</evidence>
<evidence type="ECO:0000256" key="2">
    <source>
        <dbReference type="ARBA" id="ARBA00022723"/>
    </source>
</evidence>
<dbReference type="Pfam" id="PF00096">
    <property type="entry name" value="zf-C2H2"/>
    <property type="match status" value="2"/>
</dbReference>
<name>A0ABD2XK51_9HYME</name>
<dbReference type="GO" id="GO:0005634">
    <property type="term" value="C:nucleus"/>
    <property type="evidence" value="ECO:0007669"/>
    <property type="project" value="UniProtKB-SubCell"/>
</dbReference>
<evidence type="ECO:0000259" key="11">
    <source>
        <dbReference type="PROSITE" id="PS50157"/>
    </source>
</evidence>
<dbReference type="GO" id="GO:0008270">
    <property type="term" value="F:zinc ion binding"/>
    <property type="evidence" value="ECO:0007669"/>
    <property type="project" value="UniProtKB-KW"/>
</dbReference>
<evidence type="ECO:0000256" key="7">
    <source>
        <dbReference type="ARBA" id="ARBA00023163"/>
    </source>
</evidence>
<evidence type="ECO:0000256" key="6">
    <source>
        <dbReference type="ARBA" id="ARBA00023015"/>
    </source>
</evidence>
<proteinExistence type="predicted"/>
<feature type="domain" description="C2H2-type" evidence="11">
    <location>
        <begin position="202"/>
        <end position="231"/>
    </location>
</feature>
<dbReference type="Proteomes" id="UP001627154">
    <property type="component" value="Unassembled WGS sequence"/>
</dbReference>
<gene>
    <name evidence="12" type="ORF">TKK_002029</name>
</gene>
<keyword evidence="6" id="KW-0805">Transcription regulation</keyword>
<protein>
    <recommendedName>
        <fullName evidence="11">C2H2-type domain-containing protein</fullName>
    </recommendedName>
</protein>
<feature type="domain" description="C2H2-type" evidence="11">
    <location>
        <begin position="146"/>
        <end position="174"/>
    </location>
</feature>
<dbReference type="InterPro" id="IPR051061">
    <property type="entry name" value="Zinc_finger_trans_reg"/>
</dbReference>
<dbReference type="InterPro" id="IPR036236">
    <property type="entry name" value="Znf_C2H2_sf"/>
</dbReference>
<keyword evidence="8" id="KW-0539">Nucleus</keyword>
<keyword evidence="4 9" id="KW-0863">Zinc-finger</keyword>
<evidence type="ECO:0000313" key="13">
    <source>
        <dbReference type="Proteomes" id="UP001627154"/>
    </source>
</evidence>
<dbReference type="PANTHER" id="PTHR46179">
    <property type="entry name" value="ZINC FINGER PROTEIN"/>
    <property type="match status" value="1"/>
</dbReference>
<keyword evidence="13" id="KW-1185">Reference proteome</keyword>
<dbReference type="SMART" id="SM00355">
    <property type="entry name" value="ZnF_C2H2"/>
    <property type="match status" value="4"/>
</dbReference>
<keyword evidence="2" id="KW-0479">Metal-binding</keyword>
<dbReference type="Gene3D" id="3.30.160.60">
    <property type="entry name" value="Classic Zinc Finger"/>
    <property type="match status" value="3"/>
</dbReference>
<dbReference type="SUPFAM" id="SSF57667">
    <property type="entry name" value="beta-beta-alpha zinc fingers"/>
    <property type="match status" value="2"/>
</dbReference>
<evidence type="ECO:0000256" key="8">
    <source>
        <dbReference type="ARBA" id="ARBA00023242"/>
    </source>
</evidence>
<dbReference type="PROSITE" id="PS50157">
    <property type="entry name" value="ZINC_FINGER_C2H2_2"/>
    <property type="match status" value="3"/>
</dbReference>
<dbReference type="PANTHER" id="PTHR46179:SF13">
    <property type="entry name" value="C2H2-TYPE DOMAIN-CONTAINING PROTEIN"/>
    <property type="match status" value="1"/>
</dbReference>
<dbReference type="FunFam" id="3.30.160.60:FF:000100">
    <property type="entry name" value="Zinc finger 45-like"/>
    <property type="match status" value="1"/>
</dbReference>
<dbReference type="Pfam" id="PF12874">
    <property type="entry name" value="zf-met"/>
    <property type="match status" value="1"/>
</dbReference>
<evidence type="ECO:0000256" key="4">
    <source>
        <dbReference type="ARBA" id="ARBA00022771"/>
    </source>
</evidence>
<feature type="coiled-coil region" evidence="10">
    <location>
        <begin position="32"/>
        <end position="59"/>
    </location>
</feature>
<comment type="caution">
    <text evidence="12">The sequence shown here is derived from an EMBL/GenBank/DDBJ whole genome shotgun (WGS) entry which is preliminary data.</text>
</comment>
<keyword evidence="5" id="KW-0862">Zinc</keyword>
<dbReference type="AlphaFoldDB" id="A0ABD2XK51"/>
<evidence type="ECO:0000256" key="10">
    <source>
        <dbReference type="SAM" id="Coils"/>
    </source>
</evidence>
<sequence>MESSNVFNTAVRVKNEPLDDNDYKIIDTIPTQEHLQEYDENHKNELDDLEIEMECTDMKPNLLLVAKIEDHSPNQWQDNDVCKNRSKIKLETVGTVKKEVFGKEETDLNFRRGLSEQNKRGTVSKELNYENRLKTHNDTRHNKITHDCDICGKSFKYKNYLQRHIASVHRKIRQTCDIYHKIFPQKTNLKIHIDSVHNVVRHACDICRKTFTRKNHLKTHVDSVHHKITHPCDECQKTFSDKGYLKKHIASKRNLRAHIDAAHRSRNVTQ</sequence>
<comment type="subcellular location">
    <subcellularLocation>
        <location evidence="1">Nucleus</location>
    </subcellularLocation>
</comment>
<reference evidence="12 13" key="1">
    <citation type="journal article" date="2024" name="bioRxiv">
        <title>A reference genome for Trichogramma kaykai: A tiny desert-dwelling parasitoid wasp with competing sex-ratio distorters.</title>
        <authorList>
            <person name="Culotta J."/>
            <person name="Lindsey A.R."/>
        </authorList>
    </citation>
    <scope>NUCLEOTIDE SEQUENCE [LARGE SCALE GENOMIC DNA]</scope>
    <source>
        <strain evidence="12 13">KSX58</strain>
    </source>
</reference>
<dbReference type="EMBL" id="JBJJXI010000020">
    <property type="protein sequence ID" value="KAL3405667.1"/>
    <property type="molecule type" value="Genomic_DNA"/>
</dbReference>
<evidence type="ECO:0000256" key="3">
    <source>
        <dbReference type="ARBA" id="ARBA00022737"/>
    </source>
</evidence>
<dbReference type="PROSITE" id="PS00028">
    <property type="entry name" value="ZINC_FINGER_C2H2_1"/>
    <property type="match status" value="2"/>
</dbReference>
<keyword evidence="10" id="KW-0175">Coiled coil</keyword>
<keyword evidence="3" id="KW-0677">Repeat</keyword>
<accession>A0ABD2XK51</accession>
<feature type="domain" description="C2H2-type" evidence="11">
    <location>
        <begin position="230"/>
        <end position="257"/>
    </location>
</feature>
<evidence type="ECO:0000313" key="12">
    <source>
        <dbReference type="EMBL" id="KAL3405667.1"/>
    </source>
</evidence>
<evidence type="ECO:0000256" key="5">
    <source>
        <dbReference type="ARBA" id="ARBA00022833"/>
    </source>
</evidence>
<evidence type="ECO:0000256" key="1">
    <source>
        <dbReference type="ARBA" id="ARBA00004123"/>
    </source>
</evidence>
<organism evidence="12 13">
    <name type="scientific">Trichogramma kaykai</name>
    <dbReference type="NCBI Taxonomy" id="54128"/>
    <lineage>
        <taxon>Eukaryota</taxon>
        <taxon>Metazoa</taxon>
        <taxon>Ecdysozoa</taxon>
        <taxon>Arthropoda</taxon>
        <taxon>Hexapoda</taxon>
        <taxon>Insecta</taxon>
        <taxon>Pterygota</taxon>
        <taxon>Neoptera</taxon>
        <taxon>Endopterygota</taxon>
        <taxon>Hymenoptera</taxon>
        <taxon>Apocrita</taxon>
        <taxon>Proctotrupomorpha</taxon>
        <taxon>Chalcidoidea</taxon>
        <taxon>Trichogrammatidae</taxon>
        <taxon>Trichogramma</taxon>
    </lineage>
</organism>
<dbReference type="InterPro" id="IPR013087">
    <property type="entry name" value="Znf_C2H2_type"/>
</dbReference>
<keyword evidence="7" id="KW-0804">Transcription</keyword>